<name>A0A9J6G2J4_HAELO</name>
<evidence type="ECO:0000256" key="1">
    <source>
        <dbReference type="SAM" id="Phobius"/>
    </source>
</evidence>
<reference evidence="2 3" key="1">
    <citation type="journal article" date="2020" name="Cell">
        <title>Large-Scale Comparative Analyses of Tick Genomes Elucidate Their Genetic Diversity and Vector Capacities.</title>
        <authorList>
            <consortium name="Tick Genome and Microbiome Consortium (TIGMIC)"/>
            <person name="Jia N."/>
            <person name="Wang J."/>
            <person name="Shi W."/>
            <person name="Du L."/>
            <person name="Sun Y."/>
            <person name="Zhan W."/>
            <person name="Jiang J.F."/>
            <person name="Wang Q."/>
            <person name="Zhang B."/>
            <person name="Ji P."/>
            <person name="Bell-Sakyi L."/>
            <person name="Cui X.M."/>
            <person name="Yuan T.T."/>
            <person name="Jiang B.G."/>
            <person name="Yang W.F."/>
            <person name="Lam T.T."/>
            <person name="Chang Q.C."/>
            <person name="Ding S.J."/>
            <person name="Wang X.J."/>
            <person name="Zhu J.G."/>
            <person name="Ruan X.D."/>
            <person name="Zhao L."/>
            <person name="Wei J.T."/>
            <person name="Ye R.Z."/>
            <person name="Que T.C."/>
            <person name="Du C.H."/>
            <person name="Zhou Y.H."/>
            <person name="Cheng J.X."/>
            <person name="Dai P.F."/>
            <person name="Guo W.B."/>
            <person name="Han X.H."/>
            <person name="Huang E.J."/>
            <person name="Li L.F."/>
            <person name="Wei W."/>
            <person name="Gao Y.C."/>
            <person name="Liu J.Z."/>
            <person name="Shao H.Z."/>
            <person name="Wang X."/>
            <person name="Wang C.C."/>
            <person name="Yang T.C."/>
            <person name="Huo Q.B."/>
            <person name="Li W."/>
            <person name="Chen H.Y."/>
            <person name="Chen S.E."/>
            <person name="Zhou L.G."/>
            <person name="Ni X.B."/>
            <person name="Tian J.H."/>
            <person name="Sheng Y."/>
            <person name="Liu T."/>
            <person name="Pan Y.S."/>
            <person name="Xia L.Y."/>
            <person name="Li J."/>
            <person name="Zhao F."/>
            <person name="Cao W.C."/>
        </authorList>
    </citation>
    <scope>NUCLEOTIDE SEQUENCE [LARGE SCALE GENOMIC DNA]</scope>
    <source>
        <strain evidence="2">HaeL-2018</strain>
    </source>
</reference>
<feature type="transmembrane region" description="Helical" evidence="1">
    <location>
        <begin position="303"/>
        <end position="325"/>
    </location>
</feature>
<protein>
    <submittedName>
        <fullName evidence="2">Uncharacterized protein</fullName>
    </submittedName>
</protein>
<keyword evidence="1" id="KW-0812">Transmembrane</keyword>
<dbReference type="VEuPathDB" id="VectorBase:HLOH_042188"/>
<organism evidence="2 3">
    <name type="scientific">Haemaphysalis longicornis</name>
    <name type="common">Bush tick</name>
    <dbReference type="NCBI Taxonomy" id="44386"/>
    <lineage>
        <taxon>Eukaryota</taxon>
        <taxon>Metazoa</taxon>
        <taxon>Ecdysozoa</taxon>
        <taxon>Arthropoda</taxon>
        <taxon>Chelicerata</taxon>
        <taxon>Arachnida</taxon>
        <taxon>Acari</taxon>
        <taxon>Parasitiformes</taxon>
        <taxon>Ixodida</taxon>
        <taxon>Ixodoidea</taxon>
        <taxon>Ixodidae</taxon>
        <taxon>Haemaphysalinae</taxon>
        <taxon>Haemaphysalis</taxon>
    </lineage>
</organism>
<keyword evidence="3" id="KW-1185">Reference proteome</keyword>
<evidence type="ECO:0000313" key="3">
    <source>
        <dbReference type="Proteomes" id="UP000821853"/>
    </source>
</evidence>
<proteinExistence type="predicted"/>
<sequence length="509" mass="57009">MARAFQFNFLPPGLIYFLFLSTPSDQLSAIMHETISAMNAPATRIAMLCSPEEASNVGRGVKGFTVAVTLWTCLQPSNCHDSFVRYATQVSLFRRPALVIVPRAETLPSGIYEEIVLFETYHANVRWIFSVANHTEVFDKLSKHICHVVTVNENEINIPSDEHRYCRTRKVFRTMNATLSPYTWRKELFPKNHQIYYGIMDKPGNYCAYKTNPDVPVMLEAYTALNNTMTLRCDVTADSGSLILNRIVDVILGPHSVNCGFSNIVSDSDYGCFFYAHAAYPPRPVCLVVPTARPVPPSFSNTWLRYFGLFLVLSFIAAVAHFTVVRISIHWYGESTIRSSDVSIVFVSSFLGRSPPPRAISRLETNRVLLGAWMLGVFILLNILQSQITASRAIPAQSAEIRSIEDFMARLHAGRILPCMPPQIANAILKSVSNVSYIQSVRKVLKSCGKSCSGPNYCFPKIRKRTHVGLGGCGKKARRKFDDRGTVSTEEIFMSYFGTSQAHGKFPLR</sequence>
<dbReference type="AlphaFoldDB" id="A0A9J6G2J4"/>
<feature type="transmembrane region" description="Helical" evidence="1">
    <location>
        <begin position="368"/>
        <end position="384"/>
    </location>
</feature>
<evidence type="ECO:0000313" key="2">
    <source>
        <dbReference type="EMBL" id="KAH9372662.1"/>
    </source>
</evidence>
<keyword evidence="1" id="KW-1133">Transmembrane helix</keyword>
<dbReference type="Proteomes" id="UP000821853">
    <property type="component" value="Chromosome 4"/>
</dbReference>
<accession>A0A9J6G2J4</accession>
<dbReference type="EMBL" id="JABSTR010000006">
    <property type="protein sequence ID" value="KAH9372662.1"/>
    <property type="molecule type" value="Genomic_DNA"/>
</dbReference>
<gene>
    <name evidence="2" type="ORF">HPB48_000083</name>
</gene>
<dbReference type="OrthoDB" id="6535537at2759"/>
<keyword evidence="1" id="KW-0472">Membrane</keyword>
<comment type="caution">
    <text evidence="2">The sequence shown here is derived from an EMBL/GenBank/DDBJ whole genome shotgun (WGS) entry which is preliminary data.</text>
</comment>